<keyword evidence="2 4" id="KW-0863">Zinc-finger</keyword>
<gene>
    <name evidence="6" type="ORF">C5167_050908</name>
</gene>
<dbReference type="GO" id="GO:0006511">
    <property type="term" value="P:ubiquitin-dependent protein catabolic process"/>
    <property type="evidence" value="ECO:0007669"/>
    <property type="project" value="TreeGrafter"/>
</dbReference>
<evidence type="ECO:0000313" key="7">
    <source>
        <dbReference type="Proteomes" id="UP000316621"/>
    </source>
</evidence>
<name>A0A4Y7KQ06_PAPSO</name>
<dbReference type="InterPro" id="IPR051834">
    <property type="entry name" value="RING_finger_E3_ligase"/>
</dbReference>
<evidence type="ECO:0000256" key="1">
    <source>
        <dbReference type="ARBA" id="ARBA00022723"/>
    </source>
</evidence>
<dbReference type="InterPro" id="IPR001841">
    <property type="entry name" value="Znf_RING"/>
</dbReference>
<sequence>MAAAITYHGARLNYDLNLELKHLGSDFHPGDNNKNKSSAVKSNLGFIVIYLTKKESNIITPPAGSDTLLTELGYDGIVMNYEPQNRDISLRDSIDNLSLPYNTRKHVYNLLYQLDAPKECLTQAIEEITKFVVPTAAKAAEDRQGMNSFVVFARLEVNIGHIISTMSIGGGDNGNIDGGTMTDLVATLSMDDGRVKVNASASAIAELKRQEYYGEVEGNSSNSTSSTTCVVCMEDFEVGTVVTYMPCSHYFHEDCLVPWLQESNCCPLCRFQIESD</sequence>
<evidence type="ECO:0000259" key="5">
    <source>
        <dbReference type="PROSITE" id="PS50089"/>
    </source>
</evidence>
<accession>A0A4Y7KQ06</accession>
<proteinExistence type="predicted"/>
<organism evidence="6 7">
    <name type="scientific">Papaver somniferum</name>
    <name type="common">Opium poppy</name>
    <dbReference type="NCBI Taxonomy" id="3469"/>
    <lineage>
        <taxon>Eukaryota</taxon>
        <taxon>Viridiplantae</taxon>
        <taxon>Streptophyta</taxon>
        <taxon>Embryophyta</taxon>
        <taxon>Tracheophyta</taxon>
        <taxon>Spermatophyta</taxon>
        <taxon>Magnoliopsida</taxon>
        <taxon>Ranunculales</taxon>
        <taxon>Papaveraceae</taxon>
        <taxon>Papaveroideae</taxon>
        <taxon>Papaver</taxon>
    </lineage>
</organism>
<dbReference type="Gramene" id="RZC75423">
    <property type="protein sequence ID" value="RZC75423"/>
    <property type="gene ID" value="C5167_050908"/>
</dbReference>
<dbReference type="Pfam" id="PF13639">
    <property type="entry name" value="zf-RING_2"/>
    <property type="match status" value="1"/>
</dbReference>
<keyword evidence="7" id="KW-1185">Reference proteome</keyword>
<evidence type="ECO:0000256" key="3">
    <source>
        <dbReference type="ARBA" id="ARBA00022833"/>
    </source>
</evidence>
<dbReference type="InterPro" id="IPR013083">
    <property type="entry name" value="Znf_RING/FYVE/PHD"/>
</dbReference>
<keyword evidence="3" id="KW-0862">Zinc</keyword>
<dbReference type="STRING" id="3469.A0A4Y7KQ06"/>
<dbReference type="PANTHER" id="PTHR45931:SF16">
    <property type="entry name" value="RING_U-BOX SUPERFAMILY PROTEIN"/>
    <property type="match status" value="1"/>
</dbReference>
<reference evidence="6 7" key="1">
    <citation type="journal article" date="2018" name="Science">
        <title>The opium poppy genome and morphinan production.</title>
        <authorList>
            <person name="Guo L."/>
            <person name="Winzer T."/>
            <person name="Yang X."/>
            <person name="Li Y."/>
            <person name="Ning Z."/>
            <person name="He Z."/>
            <person name="Teodor R."/>
            <person name="Lu Y."/>
            <person name="Bowser T.A."/>
            <person name="Graham I.A."/>
            <person name="Ye K."/>
        </authorList>
    </citation>
    <scope>NUCLEOTIDE SEQUENCE [LARGE SCALE GENOMIC DNA]</scope>
    <source>
        <strain evidence="7">cv. HN1</strain>
        <tissue evidence="6">Leaves</tissue>
    </source>
</reference>
<protein>
    <recommendedName>
        <fullName evidence="5">RING-type domain-containing protein</fullName>
    </recommendedName>
</protein>
<dbReference type="SMART" id="SM00184">
    <property type="entry name" value="RING"/>
    <property type="match status" value="1"/>
</dbReference>
<evidence type="ECO:0000313" key="6">
    <source>
        <dbReference type="EMBL" id="RZC75423.1"/>
    </source>
</evidence>
<dbReference type="AlphaFoldDB" id="A0A4Y7KQ06"/>
<dbReference type="GO" id="GO:0005634">
    <property type="term" value="C:nucleus"/>
    <property type="evidence" value="ECO:0007669"/>
    <property type="project" value="TreeGrafter"/>
</dbReference>
<keyword evidence="1" id="KW-0479">Metal-binding</keyword>
<dbReference type="SUPFAM" id="SSF57850">
    <property type="entry name" value="RING/U-box"/>
    <property type="match status" value="1"/>
</dbReference>
<dbReference type="GO" id="GO:0061630">
    <property type="term" value="F:ubiquitin protein ligase activity"/>
    <property type="evidence" value="ECO:0007669"/>
    <property type="project" value="TreeGrafter"/>
</dbReference>
<dbReference type="PANTHER" id="PTHR45931">
    <property type="entry name" value="SI:CH211-59O9.10"/>
    <property type="match status" value="1"/>
</dbReference>
<evidence type="ECO:0000256" key="4">
    <source>
        <dbReference type="PROSITE-ProRule" id="PRU00175"/>
    </source>
</evidence>
<feature type="domain" description="RING-type" evidence="5">
    <location>
        <begin position="229"/>
        <end position="270"/>
    </location>
</feature>
<dbReference type="Gene3D" id="3.30.40.10">
    <property type="entry name" value="Zinc/RING finger domain, C3HC4 (zinc finger)"/>
    <property type="match status" value="1"/>
</dbReference>
<dbReference type="Proteomes" id="UP000316621">
    <property type="component" value="Chromosome 8"/>
</dbReference>
<dbReference type="GO" id="GO:0008270">
    <property type="term" value="F:zinc ion binding"/>
    <property type="evidence" value="ECO:0007669"/>
    <property type="project" value="UniProtKB-KW"/>
</dbReference>
<evidence type="ECO:0000256" key="2">
    <source>
        <dbReference type="ARBA" id="ARBA00022771"/>
    </source>
</evidence>
<dbReference type="EMBL" id="CM010722">
    <property type="protein sequence ID" value="RZC75423.1"/>
    <property type="molecule type" value="Genomic_DNA"/>
</dbReference>
<dbReference type="PROSITE" id="PS50089">
    <property type="entry name" value="ZF_RING_2"/>
    <property type="match status" value="1"/>
</dbReference>